<dbReference type="OMA" id="KTIVRYF"/>
<proteinExistence type="predicted"/>
<dbReference type="AlphaFoldDB" id="J4C998"/>
<dbReference type="OrthoDB" id="365421at2759"/>
<feature type="compositionally biased region" description="Basic and acidic residues" evidence="1">
    <location>
        <begin position="40"/>
        <end position="68"/>
    </location>
</feature>
<organism evidence="3 4">
    <name type="scientific">Theileria orientalis strain Shintoku</name>
    <dbReference type="NCBI Taxonomy" id="869250"/>
    <lineage>
        <taxon>Eukaryota</taxon>
        <taxon>Sar</taxon>
        <taxon>Alveolata</taxon>
        <taxon>Apicomplexa</taxon>
        <taxon>Aconoidasida</taxon>
        <taxon>Piroplasmida</taxon>
        <taxon>Theileriidae</taxon>
        <taxon>Theileria</taxon>
    </lineage>
</organism>
<dbReference type="EMBL" id="AP011949">
    <property type="protein sequence ID" value="BAM42163.1"/>
    <property type="molecule type" value="Genomic_DNA"/>
</dbReference>
<keyword evidence="2" id="KW-1133">Transmembrane helix</keyword>
<sequence>MDNKEAAYHRKEHILNESSSRLNNLLKGDHEDFSEDDESKDIPVKLDEGEHPSQHKVPSNEHQSHAPEDSEEVVEEGDPSKVRLQGYVEVHLYLFSLLFGAFLCYYRHHEGSYHYYPRFLHNFFQLLKRRGVHRLSDHFFNIWLRIPGEDKKKLIKYMSYATVGVSLYPVFTAPKKPKNPETPEQTRAREAKEKLNKQFIHYSTSVLRVVAASLLCGLVGYDLSYNLDFIKNFLSKR</sequence>
<name>J4C998_THEOR</name>
<feature type="compositionally biased region" description="Low complexity" evidence="1">
    <location>
        <begin position="16"/>
        <end position="26"/>
    </location>
</feature>
<dbReference type="eggNOG" id="ENOG502TN2A">
    <property type="taxonomic scope" value="Eukaryota"/>
</dbReference>
<keyword evidence="4" id="KW-1185">Reference proteome</keyword>
<dbReference type="GeneID" id="20716589"/>
<evidence type="ECO:0000256" key="1">
    <source>
        <dbReference type="SAM" id="MobiDB-lite"/>
    </source>
</evidence>
<protein>
    <submittedName>
        <fullName evidence="3">Uncharacterized protein</fullName>
    </submittedName>
</protein>
<dbReference type="VEuPathDB" id="PiroplasmaDB:TOT_040000533"/>
<dbReference type="Proteomes" id="UP000003786">
    <property type="component" value="Chromosome 4"/>
</dbReference>
<dbReference type="RefSeq" id="XP_009692464.1">
    <property type="nucleotide sequence ID" value="XM_009694169.1"/>
</dbReference>
<dbReference type="KEGG" id="tot:TOT_040000533"/>
<evidence type="ECO:0000256" key="2">
    <source>
        <dbReference type="SAM" id="Phobius"/>
    </source>
</evidence>
<accession>J4C998</accession>
<gene>
    <name evidence="3" type="ORF">TOT_040000533</name>
</gene>
<feature type="compositionally biased region" description="Basic and acidic residues" evidence="1">
    <location>
        <begin position="1"/>
        <end position="15"/>
    </location>
</feature>
<evidence type="ECO:0000313" key="3">
    <source>
        <dbReference type="EMBL" id="BAM42163.1"/>
    </source>
</evidence>
<keyword evidence="2" id="KW-0812">Transmembrane</keyword>
<feature type="region of interest" description="Disordered" evidence="1">
    <location>
        <begin position="1"/>
        <end position="78"/>
    </location>
</feature>
<evidence type="ECO:0000313" key="4">
    <source>
        <dbReference type="Proteomes" id="UP000003786"/>
    </source>
</evidence>
<reference evidence="3 4" key="1">
    <citation type="journal article" date="2012" name="MBio">
        <title>Comparative genome analysis of three eukaryotic parasites with differing abilities to transform leukocytes reveals key mediators of Theileria-induced leukocyte transformation.</title>
        <authorList>
            <person name="Hayashida K."/>
            <person name="Hara Y."/>
            <person name="Abe T."/>
            <person name="Yamasaki C."/>
            <person name="Toyoda A."/>
            <person name="Kosuge T."/>
            <person name="Suzuki Y."/>
            <person name="Sato Y."/>
            <person name="Kawashima S."/>
            <person name="Katayama T."/>
            <person name="Wakaguri H."/>
            <person name="Inoue N."/>
            <person name="Homma K."/>
            <person name="Tada-Umezaki M."/>
            <person name="Yagi Y."/>
            <person name="Fujii Y."/>
            <person name="Habara T."/>
            <person name="Kanehisa M."/>
            <person name="Watanabe H."/>
            <person name="Ito K."/>
            <person name="Gojobori T."/>
            <person name="Sugawara H."/>
            <person name="Imanishi T."/>
            <person name="Weir W."/>
            <person name="Gardner M."/>
            <person name="Pain A."/>
            <person name="Shiels B."/>
            <person name="Hattori M."/>
            <person name="Nene V."/>
            <person name="Sugimoto C."/>
        </authorList>
    </citation>
    <scope>NUCLEOTIDE SEQUENCE [LARGE SCALE GENOMIC DNA]</scope>
    <source>
        <strain evidence="3 4">Shintoku</strain>
    </source>
</reference>
<feature type="transmembrane region" description="Helical" evidence="2">
    <location>
        <begin position="199"/>
        <end position="221"/>
    </location>
</feature>
<keyword evidence="2" id="KW-0472">Membrane</keyword>